<reference evidence="8" key="1">
    <citation type="submission" date="2015-06" db="UniProtKB">
        <authorList>
            <consortium name="EnsemblPlants"/>
        </authorList>
    </citation>
    <scope>IDENTIFICATION</scope>
</reference>
<sequence length="334" mass="36827">MRGSDHHQDVVAAPRGGGGGGDDGQAHDMVMPGFRFHPTEEELIEFYLRRKVEGKRFNIELIAFVDLYRYDPWDLPALASIGDKEWFFYVPRDRKYRNGDRPNRVTPSGYWKATGADRMVKVEGDRPIGLKKTLVFYVGKAPKGLRSSWIMNEYRLPHGDADRYQKEISLCRVYKRPGIEDNFHLTGTTTKSSGSKAAAAMGKKHAAANRTSSTAAAAAPRLAPMFDGGGGGQARATASAAKKRAATAAAAKRRHRRRHRRPWSLQRRRHSTSSRVCSRVCHRWYGAPLTRGSPTGAGTGDISHPTTCAGSGSEGEVRERGRGRSSPTRPVANP</sequence>
<evidence type="ECO:0000256" key="4">
    <source>
        <dbReference type="ARBA" id="ARBA00023163"/>
    </source>
</evidence>
<feature type="region of interest" description="Disordered" evidence="6">
    <location>
        <begin position="1"/>
        <end position="27"/>
    </location>
</feature>
<dbReference type="Gene3D" id="2.170.150.80">
    <property type="entry name" value="NAC domain"/>
    <property type="match status" value="1"/>
</dbReference>
<evidence type="ECO:0000256" key="5">
    <source>
        <dbReference type="ARBA" id="ARBA00023242"/>
    </source>
</evidence>
<dbReference type="Gramene" id="ORGLA08G0004000.1">
    <property type="protein sequence ID" value="ORGLA08G0004000.1"/>
    <property type="gene ID" value="ORGLA08G0004000"/>
</dbReference>
<dbReference type="PANTHER" id="PTHR31744:SF194">
    <property type="entry name" value="OS01G0888300 PROTEIN"/>
    <property type="match status" value="1"/>
</dbReference>
<evidence type="ECO:0000256" key="2">
    <source>
        <dbReference type="ARBA" id="ARBA00023015"/>
    </source>
</evidence>
<evidence type="ECO:0000256" key="1">
    <source>
        <dbReference type="ARBA" id="ARBA00004123"/>
    </source>
</evidence>
<dbReference type="Proteomes" id="UP000007306">
    <property type="component" value="Chromosome 8"/>
</dbReference>
<dbReference type="OMA" id="MTTEYCK"/>
<evidence type="ECO:0000256" key="6">
    <source>
        <dbReference type="SAM" id="MobiDB-lite"/>
    </source>
</evidence>
<keyword evidence="4" id="KW-0804">Transcription</keyword>
<evidence type="ECO:0000259" key="7">
    <source>
        <dbReference type="PROSITE" id="PS51005"/>
    </source>
</evidence>
<dbReference type="GO" id="GO:0099402">
    <property type="term" value="P:plant organ development"/>
    <property type="evidence" value="ECO:0007669"/>
    <property type="project" value="UniProtKB-ARBA"/>
</dbReference>
<evidence type="ECO:0000313" key="9">
    <source>
        <dbReference type="Proteomes" id="UP000007306"/>
    </source>
</evidence>
<dbReference type="FunFam" id="2.170.150.80:FF:000007">
    <property type="entry name" value="NAC domain-containing protein 35"/>
    <property type="match status" value="1"/>
</dbReference>
<dbReference type="InterPro" id="IPR003441">
    <property type="entry name" value="NAC-dom"/>
</dbReference>
<dbReference type="eggNOG" id="ENOG502QVXP">
    <property type="taxonomic scope" value="Eukaryota"/>
</dbReference>
<feature type="domain" description="NAC" evidence="7">
    <location>
        <begin position="30"/>
        <end position="176"/>
    </location>
</feature>
<keyword evidence="5" id="KW-0539">Nucleus</keyword>
<keyword evidence="2" id="KW-0805">Transcription regulation</keyword>
<dbReference type="HOGENOM" id="CLU_833084_0_0_1"/>
<dbReference type="AlphaFoldDB" id="I1QF39"/>
<evidence type="ECO:0000313" key="8">
    <source>
        <dbReference type="EnsemblPlants" id="ORGLA08G0004000.1"/>
    </source>
</evidence>
<comment type="subcellular location">
    <subcellularLocation>
        <location evidence="1">Nucleus</location>
    </subcellularLocation>
</comment>
<dbReference type="InterPro" id="IPR036093">
    <property type="entry name" value="NAC_dom_sf"/>
</dbReference>
<name>I1QF39_ORYGL</name>
<dbReference type="PROSITE" id="PS51005">
    <property type="entry name" value="NAC"/>
    <property type="match status" value="1"/>
</dbReference>
<dbReference type="PANTHER" id="PTHR31744">
    <property type="entry name" value="PROTEIN CUP-SHAPED COTYLEDON 2-RELATED"/>
    <property type="match status" value="1"/>
</dbReference>
<feature type="compositionally biased region" description="Basic residues" evidence="6">
    <location>
        <begin position="241"/>
        <end position="272"/>
    </location>
</feature>
<dbReference type="GO" id="GO:0005634">
    <property type="term" value="C:nucleus"/>
    <property type="evidence" value="ECO:0007669"/>
    <property type="project" value="UniProtKB-SubCell"/>
</dbReference>
<accession>I1QF39</accession>
<keyword evidence="9" id="KW-1185">Reference proteome</keyword>
<evidence type="ECO:0000256" key="3">
    <source>
        <dbReference type="ARBA" id="ARBA00023125"/>
    </source>
</evidence>
<protein>
    <recommendedName>
        <fullName evidence="7">NAC domain-containing protein</fullName>
    </recommendedName>
</protein>
<organism evidence="8 9">
    <name type="scientific">Oryza glaberrima</name>
    <name type="common">African rice</name>
    <dbReference type="NCBI Taxonomy" id="4538"/>
    <lineage>
        <taxon>Eukaryota</taxon>
        <taxon>Viridiplantae</taxon>
        <taxon>Streptophyta</taxon>
        <taxon>Embryophyta</taxon>
        <taxon>Tracheophyta</taxon>
        <taxon>Spermatophyta</taxon>
        <taxon>Magnoliopsida</taxon>
        <taxon>Liliopsida</taxon>
        <taxon>Poales</taxon>
        <taxon>Poaceae</taxon>
        <taxon>BOP clade</taxon>
        <taxon>Oryzoideae</taxon>
        <taxon>Oryzeae</taxon>
        <taxon>Oryzinae</taxon>
        <taxon>Oryza</taxon>
    </lineage>
</organism>
<proteinExistence type="predicted"/>
<dbReference type="STRING" id="4538.I1QF39"/>
<reference evidence="8 9" key="2">
    <citation type="submission" date="2018-04" db="EMBL/GenBank/DDBJ databases">
        <title>OglaRS2 (Oryza glaberrima Reference Sequence Version 2).</title>
        <authorList>
            <person name="Zhang J."/>
            <person name="Kudrna D."/>
            <person name="Lee S."/>
            <person name="Talag J."/>
            <person name="Rajasekar S."/>
            <person name="Wing R.A."/>
        </authorList>
    </citation>
    <scope>NUCLEOTIDE SEQUENCE [LARGE SCALE GENOMIC DNA]</scope>
    <source>
        <strain evidence="8 9">cv. IRGC 96717</strain>
    </source>
</reference>
<dbReference type="GO" id="GO:0003677">
    <property type="term" value="F:DNA binding"/>
    <property type="evidence" value="ECO:0007669"/>
    <property type="project" value="UniProtKB-KW"/>
</dbReference>
<keyword evidence="3" id="KW-0238">DNA-binding</keyword>
<dbReference type="SUPFAM" id="SSF101941">
    <property type="entry name" value="NAC domain"/>
    <property type="match status" value="1"/>
</dbReference>
<dbReference type="GO" id="GO:0006355">
    <property type="term" value="P:regulation of DNA-templated transcription"/>
    <property type="evidence" value="ECO:0007669"/>
    <property type="project" value="InterPro"/>
</dbReference>
<dbReference type="EnsemblPlants" id="ORGLA08G0004000.1">
    <property type="protein sequence ID" value="ORGLA08G0004000.1"/>
    <property type="gene ID" value="ORGLA08G0004000"/>
</dbReference>
<feature type="region of interest" description="Disordered" evidence="6">
    <location>
        <begin position="226"/>
        <end position="334"/>
    </location>
</feature>
<dbReference type="Pfam" id="PF02365">
    <property type="entry name" value="NAM"/>
    <property type="match status" value="1"/>
</dbReference>